<dbReference type="AlphaFoldDB" id="A0A918T9J0"/>
<sequence length="104" mass="11419">MAESEAEKKEHRPLVWTAGRLREALRDVPDDALVHIAVAPVPGALDYDDRVLIGYGAATLVRPATDEEPARTEIEHTLFADWPAGAYENTYPWADDGGQGCDDE</sequence>
<dbReference type="InterPro" id="IPR045772">
    <property type="entry name" value="DUF6225"/>
</dbReference>
<comment type="caution">
    <text evidence="1">The sequence shown here is derived from an EMBL/GenBank/DDBJ whole genome shotgun (WGS) entry which is preliminary data.</text>
</comment>
<evidence type="ECO:0000313" key="1">
    <source>
        <dbReference type="EMBL" id="GHB08212.1"/>
    </source>
</evidence>
<dbReference type="EMBL" id="BMUL01000023">
    <property type="protein sequence ID" value="GHB08212.1"/>
    <property type="molecule type" value="Genomic_DNA"/>
</dbReference>
<protein>
    <submittedName>
        <fullName evidence="1">Uncharacterized protein</fullName>
    </submittedName>
</protein>
<gene>
    <name evidence="1" type="ORF">GCM10010305_59150</name>
</gene>
<dbReference type="RefSeq" id="WP_189982996.1">
    <property type="nucleotide sequence ID" value="NZ_BMUL01000023.1"/>
</dbReference>
<accession>A0A918T9J0</accession>
<organism evidence="1 2">
    <name type="scientific">Streptomyces termitum</name>
    <dbReference type="NCBI Taxonomy" id="67368"/>
    <lineage>
        <taxon>Bacteria</taxon>
        <taxon>Bacillati</taxon>
        <taxon>Actinomycetota</taxon>
        <taxon>Actinomycetes</taxon>
        <taxon>Kitasatosporales</taxon>
        <taxon>Streptomycetaceae</taxon>
        <taxon>Streptomyces</taxon>
    </lineage>
</organism>
<dbReference type="Pfam" id="PF19735">
    <property type="entry name" value="DUF6225"/>
    <property type="match status" value="1"/>
</dbReference>
<proteinExistence type="predicted"/>
<dbReference type="Proteomes" id="UP000644020">
    <property type="component" value="Unassembled WGS sequence"/>
</dbReference>
<evidence type="ECO:0000313" key="2">
    <source>
        <dbReference type="Proteomes" id="UP000644020"/>
    </source>
</evidence>
<reference evidence="1" key="2">
    <citation type="submission" date="2020-09" db="EMBL/GenBank/DDBJ databases">
        <authorList>
            <person name="Sun Q."/>
            <person name="Ohkuma M."/>
        </authorList>
    </citation>
    <scope>NUCLEOTIDE SEQUENCE</scope>
    <source>
        <strain evidence="1">JCM 4518</strain>
    </source>
</reference>
<name>A0A918T9J0_9ACTN</name>
<reference evidence="1" key="1">
    <citation type="journal article" date="2014" name="Int. J. Syst. Evol. Microbiol.">
        <title>Complete genome sequence of Corynebacterium casei LMG S-19264T (=DSM 44701T), isolated from a smear-ripened cheese.</title>
        <authorList>
            <consortium name="US DOE Joint Genome Institute (JGI-PGF)"/>
            <person name="Walter F."/>
            <person name="Albersmeier A."/>
            <person name="Kalinowski J."/>
            <person name="Ruckert C."/>
        </authorList>
    </citation>
    <scope>NUCLEOTIDE SEQUENCE</scope>
    <source>
        <strain evidence="1">JCM 4518</strain>
    </source>
</reference>
<keyword evidence="2" id="KW-1185">Reference proteome</keyword>